<sequence length="81" mass="9190">MKSANNPIYIEFIARLRACRRAKNLTQADLAEMLNRPQSYVSKVETCERRIDVIETFFWCSALGVEISSVLPPSLLSARTV</sequence>
<reference evidence="2 3" key="1">
    <citation type="submission" date="2018-12" db="EMBL/GenBank/DDBJ databases">
        <title>The Batch Genome Submission of Enterobacter spp. strains.</title>
        <authorList>
            <person name="Wei L."/>
            <person name="Wu W."/>
            <person name="Lin J."/>
            <person name="Zhang X."/>
            <person name="Feng Y."/>
            <person name="Zong Z."/>
        </authorList>
    </citation>
    <scope>NUCLEOTIDE SEQUENCE [LARGE SCALE GENOMIC DNA]</scope>
    <source>
        <strain evidence="2 3">WCHEM090044</strain>
    </source>
</reference>
<dbReference type="SUPFAM" id="SSF47413">
    <property type="entry name" value="lambda repressor-like DNA-binding domains"/>
    <property type="match status" value="1"/>
</dbReference>
<organism evidence="2 3">
    <name type="scientific">Enterobacter quasimori</name>
    <dbReference type="NCBI Taxonomy" id="2838947"/>
    <lineage>
        <taxon>Bacteria</taxon>
        <taxon>Pseudomonadati</taxon>
        <taxon>Pseudomonadota</taxon>
        <taxon>Gammaproteobacteria</taxon>
        <taxon>Enterobacterales</taxon>
        <taxon>Enterobacteriaceae</taxon>
        <taxon>Enterobacter</taxon>
    </lineage>
</organism>
<dbReference type="RefSeq" id="WP_126544262.1">
    <property type="nucleotide sequence ID" value="NZ_JAHEVU010000002.1"/>
</dbReference>
<evidence type="ECO:0000313" key="3">
    <source>
        <dbReference type="Proteomes" id="UP000278241"/>
    </source>
</evidence>
<feature type="domain" description="HTH cro/C1-type" evidence="1">
    <location>
        <begin position="16"/>
        <end position="70"/>
    </location>
</feature>
<dbReference type="InterPro" id="IPR001387">
    <property type="entry name" value="Cro/C1-type_HTH"/>
</dbReference>
<name>A0ABY0AVC4_9ENTR</name>
<dbReference type="SMART" id="SM00530">
    <property type="entry name" value="HTH_XRE"/>
    <property type="match status" value="1"/>
</dbReference>
<dbReference type="Gene3D" id="1.10.260.40">
    <property type="entry name" value="lambda repressor-like DNA-binding domains"/>
    <property type="match status" value="1"/>
</dbReference>
<evidence type="ECO:0000259" key="1">
    <source>
        <dbReference type="PROSITE" id="PS50943"/>
    </source>
</evidence>
<keyword evidence="3" id="KW-1185">Reference proteome</keyword>
<dbReference type="InterPro" id="IPR010982">
    <property type="entry name" value="Lambda_DNA-bd_dom_sf"/>
</dbReference>
<protein>
    <submittedName>
        <fullName evidence="2">XRE family transcriptional regulator</fullName>
    </submittedName>
</protein>
<dbReference type="PROSITE" id="PS50943">
    <property type="entry name" value="HTH_CROC1"/>
    <property type="match status" value="1"/>
</dbReference>
<dbReference type="Pfam" id="PF01381">
    <property type="entry name" value="HTH_3"/>
    <property type="match status" value="1"/>
</dbReference>
<comment type="caution">
    <text evidence="2">The sequence shown here is derived from an EMBL/GenBank/DDBJ whole genome shotgun (WGS) entry which is preliminary data.</text>
</comment>
<proteinExistence type="predicted"/>
<gene>
    <name evidence="2" type="ORF">EKN94_05780</name>
</gene>
<evidence type="ECO:0000313" key="2">
    <source>
        <dbReference type="EMBL" id="RTN25429.1"/>
    </source>
</evidence>
<dbReference type="EMBL" id="RXRX01000003">
    <property type="protein sequence ID" value="RTN25429.1"/>
    <property type="molecule type" value="Genomic_DNA"/>
</dbReference>
<dbReference type="Proteomes" id="UP000278241">
    <property type="component" value="Unassembled WGS sequence"/>
</dbReference>
<dbReference type="CDD" id="cd00093">
    <property type="entry name" value="HTH_XRE"/>
    <property type="match status" value="1"/>
</dbReference>
<accession>A0ABY0AVC4</accession>